<feature type="binding site" evidence="8">
    <location>
        <position position="419"/>
    </location>
    <ligand>
        <name>Mg(2+)</name>
        <dbReference type="ChEBI" id="CHEBI:18420"/>
        <label>1</label>
    </ligand>
</feature>
<protein>
    <recommendedName>
        <fullName evidence="8">Lysine--tRNA ligase</fullName>
        <ecNumber evidence="8">6.1.1.6</ecNumber>
    </recommendedName>
    <alternativeName>
        <fullName evidence="8">Lysyl-tRNA synthetase</fullName>
        <shortName evidence="8">LysRS</shortName>
    </alternativeName>
</protein>
<feature type="binding site" evidence="8">
    <location>
        <position position="412"/>
    </location>
    <ligand>
        <name>Mg(2+)</name>
        <dbReference type="ChEBI" id="CHEBI:18420"/>
        <label>1</label>
    </ligand>
</feature>
<keyword evidence="2 8" id="KW-0436">Ligase</keyword>
<dbReference type="RefSeq" id="WP_274266373.1">
    <property type="nucleotide sequence ID" value="NZ_CP117880.1"/>
</dbReference>
<dbReference type="InterPro" id="IPR002313">
    <property type="entry name" value="Lys-tRNA-ligase_II"/>
</dbReference>
<dbReference type="PANTHER" id="PTHR42918">
    <property type="entry name" value="LYSYL-TRNA SYNTHETASE"/>
    <property type="match status" value="1"/>
</dbReference>
<gene>
    <name evidence="8 11" type="primary">lysS</name>
    <name evidence="11" type="ORF">PQ465_15200</name>
</gene>
<dbReference type="NCBIfam" id="TIGR00499">
    <property type="entry name" value="lysS_bact"/>
    <property type="match status" value="1"/>
</dbReference>
<keyword evidence="8 9" id="KW-0460">Magnesium</keyword>
<dbReference type="PRINTS" id="PR00982">
    <property type="entry name" value="TRNASYNTHLYS"/>
</dbReference>
<evidence type="ECO:0000256" key="9">
    <source>
        <dbReference type="RuleBase" id="RU000336"/>
    </source>
</evidence>
<evidence type="ECO:0000313" key="11">
    <source>
        <dbReference type="EMBL" id="WDF67646.1"/>
    </source>
</evidence>
<dbReference type="PANTHER" id="PTHR42918:SF15">
    <property type="entry name" value="LYSINE--TRNA LIGASE, CHLOROPLASTIC_MITOCHONDRIAL"/>
    <property type="match status" value="1"/>
</dbReference>
<name>A0ABY7WGJ8_9SPHI</name>
<dbReference type="InterPro" id="IPR006195">
    <property type="entry name" value="aa-tRNA-synth_II"/>
</dbReference>
<comment type="subcellular location">
    <subcellularLocation>
        <location evidence="8">Cytoplasm</location>
    </subcellularLocation>
</comment>
<dbReference type="Gene3D" id="2.40.50.140">
    <property type="entry name" value="Nucleic acid-binding proteins"/>
    <property type="match status" value="1"/>
</dbReference>
<dbReference type="InterPro" id="IPR044136">
    <property type="entry name" value="Lys-tRNA-ligase_II_N"/>
</dbReference>
<evidence type="ECO:0000256" key="5">
    <source>
        <dbReference type="ARBA" id="ARBA00022840"/>
    </source>
</evidence>
<evidence type="ECO:0000256" key="1">
    <source>
        <dbReference type="ARBA" id="ARBA00008226"/>
    </source>
</evidence>
<accession>A0ABY7WGJ8</accession>
<proteinExistence type="inferred from homology"/>
<organism evidence="11 12">
    <name type="scientific">Sphingobacterium oryzagri</name>
    <dbReference type="NCBI Taxonomy" id="3025669"/>
    <lineage>
        <taxon>Bacteria</taxon>
        <taxon>Pseudomonadati</taxon>
        <taxon>Bacteroidota</taxon>
        <taxon>Sphingobacteriia</taxon>
        <taxon>Sphingobacteriales</taxon>
        <taxon>Sphingobacteriaceae</taxon>
        <taxon>Sphingobacterium</taxon>
    </lineage>
</organism>
<comment type="cofactor">
    <cofactor evidence="8 9">
        <name>Mg(2+)</name>
        <dbReference type="ChEBI" id="CHEBI:18420"/>
    </cofactor>
    <text evidence="8 9">Binds 3 Mg(2+) ions per subunit.</text>
</comment>
<dbReference type="GO" id="GO:0004824">
    <property type="term" value="F:lysine-tRNA ligase activity"/>
    <property type="evidence" value="ECO:0007669"/>
    <property type="project" value="UniProtKB-EC"/>
</dbReference>
<comment type="subunit">
    <text evidence="8">Homodimer.</text>
</comment>
<dbReference type="InterPro" id="IPR004364">
    <property type="entry name" value="Aa-tRNA-synt_II"/>
</dbReference>
<dbReference type="SUPFAM" id="SSF50249">
    <property type="entry name" value="Nucleic acid-binding proteins"/>
    <property type="match status" value="1"/>
</dbReference>
<evidence type="ECO:0000256" key="3">
    <source>
        <dbReference type="ARBA" id="ARBA00022723"/>
    </source>
</evidence>
<dbReference type="EMBL" id="CP117880">
    <property type="protein sequence ID" value="WDF67646.1"/>
    <property type="molecule type" value="Genomic_DNA"/>
</dbReference>
<dbReference type="Gene3D" id="3.30.930.10">
    <property type="entry name" value="Bira Bifunctional Protein, Domain 2"/>
    <property type="match status" value="1"/>
</dbReference>
<dbReference type="EC" id="6.1.1.6" evidence="8"/>
<evidence type="ECO:0000256" key="6">
    <source>
        <dbReference type="ARBA" id="ARBA00023146"/>
    </source>
</evidence>
<evidence type="ECO:0000256" key="8">
    <source>
        <dbReference type="HAMAP-Rule" id="MF_00252"/>
    </source>
</evidence>
<evidence type="ECO:0000256" key="7">
    <source>
        <dbReference type="ARBA" id="ARBA00048573"/>
    </source>
</evidence>
<evidence type="ECO:0000256" key="4">
    <source>
        <dbReference type="ARBA" id="ARBA00022741"/>
    </source>
</evidence>
<sequence length="572" mass="65318">MSTVLSEQEQQRRLNLQAIIDLGINPYPADEFEVNVTAADILANYERDKLNYKSIRIAGRIMSRRVMGSASFMELQDATGRVQAYVKRDDICTGEDKTLYNTVFKKLLDIGDIVGIEGYVFTTQTGEISIHVETLRILTKSLRPLPIVKEAEGKTYDAFTDPEQRYRMRYVDLIVNPQNRDIFIKRTRLFNAMREFFNSAGYMEVETPVLQSIPGGAAARPFITHHNALDIPLYLRIANELYLKRLIVGGFEGVYEFSKNFRNEGMDRTHNPEFTAMEIYVAYKDYNWMMNFTERLLEHCALAVNGTTKATFGEHAIDFKAPYKRITMAQSILEFTGFDITGKTEEQIREAAKGMGIAVNDTMGKGKLIDEIFGEKCEGNYIQPTFITDYPIEMSPLTKKHRDNPELTERFELMVCGKEIANAYSELNDPIDQRERFEDQLQLSEKGDDEAMFIDQDFLRALEYGMPPTSGLGIGMDRLIMFLTNNASIQEVLFFPQMRPEKVAKVASVDDYVAEGISAEWVPVLQKMGFTTIEALKEANPNKVFNDLGGMRKKMKLDIAMPTKDEVTNWFN</sequence>
<keyword evidence="8" id="KW-0963">Cytoplasm</keyword>
<comment type="catalytic activity">
    <reaction evidence="7 8 9">
        <text>tRNA(Lys) + L-lysine + ATP = L-lysyl-tRNA(Lys) + AMP + diphosphate</text>
        <dbReference type="Rhea" id="RHEA:20792"/>
        <dbReference type="Rhea" id="RHEA-COMP:9696"/>
        <dbReference type="Rhea" id="RHEA-COMP:9697"/>
        <dbReference type="ChEBI" id="CHEBI:30616"/>
        <dbReference type="ChEBI" id="CHEBI:32551"/>
        <dbReference type="ChEBI" id="CHEBI:33019"/>
        <dbReference type="ChEBI" id="CHEBI:78442"/>
        <dbReference type="ChEBI" id="CHEBI:78529"/>
        <dbReference type="ChEBI" id="CHEBI:456215"/>
        <dbReference type="EC" id="6.1.1.6"/>
    </reaction>
</comment>
<keyword evidence="6 8" id="KW-0030">Aminoacyl-tRNA synthetase</keyword>
<reference evidence="11 12" key="1">
    <citation type="submission" date="2023-02" db="EMBL/GenBank/DDBJ databases">
        <title>Genome sequence of Sphingobacterium sp. KACC 22765.</title>
        <authorList>
            <person name="Kim S."/>
            <person name="Heo J."/>
            <person name="Kwon S.-W."/>
        </authorList>
    </citation>
    <scope>NUCLEOTIDE SEQUENCE [LARGE SCALE GENOMIC DNA]</scope>
    <source>
        <strain evidence="11 12">KACC 22765</strain>
    </source>
</reference>
<comment type="similarity">
    <text evidence="1 8">Belongs to the class-II aminoacyl-tRNA synthetase family.</text>
</comment>
<feature type="binding site" evidence="8">
    <location>
        <position position="419"/>
    </location>
    <ligand>
        <name>Mg(2+)</name>
        <dbReference type="ChEBI" id="CHEBI:18420"/>
        <label>2</label>
    </ligand>
</feature>
<keyword evidence="8" id="KW-0648">Protein biosynthesis</keyword>
<keyword evidence="5 8" id="KW-0067">ATP-binding</keyword>
<evidence type="ECO:0000313" key="12">
    <source>
        <dbReference type="Proteomes" id="UP001221558"/>
    </source>
</evidence>
<dbReference type="HAMAP" id="MF_00252">
    <property type="entry name" value="Lys_tRNA_synth_class2"/>
    <property type="match status" value="1"/>
</dbReference>
<keyword evidence="3 8" id="KW-0479">Metal-binding</keyword>
<dbReference type="InterPro" id="IPR018149">
    <property type="entry name" value="Lys-tRNA-synth_II_C"/>
</dbReference>
<dbReference type="Pfam" id="PF01336">
    <property type="entry name" value="tRNA_anti-codon"/>
    <property type="match status" value="1"/>
</dbReference>
<feature type="domain" description="Aminoacyl-transfer RNA synthetases class-II family profile" evidence="10">
    <location>
        <begin position="186"/>
        <end position="500"/>
    </location>
</feature>
<dbReference type="NCBIfam" id="NF001756">
    <property type="entry name" value="PRK00484.1"/>
    <property type="match status" value="1"/>
</dbReference>
<keyword evidence="4 8" id="KW-0547">Nucleotide-binding</keyword>
<dbReference type="SUPFAM" id="SSF55681">
    <property type="entry name" value="Class II aaRS and biotin synthetases"/>
    <property type="match status" value="1"/>
</dbReference>
<dbReference type="InterPro" id="IPR012340">
    <property type="entry name" value="NA-bd_OB-fold"/>
</dbReference>
<dbReference type="CDD" id="cd00775">
    <property type="entry name" value="LysRS_core"/>
    <property type="match status" value="1"/>
</dbReference>
<dbReference type="PROSITE" id="PS50862">
    <property type="entry name" value="AA_TRNA_LIGASE_II"/>
    <property type="match status" value="1"/>
</dbReference>
<dbReference type="InterPro" id="IPR004365">
    <property type="entry name" value="NA-bd_OB_tRNA"/>
</dbReference>
<dbReference type="CDD" id="cd04322">
    <property type="entry name" value="LysRS_N"/>
    <property type="match status" value="1"/>
</dbReference>
<dbReference type="InterPro" id="IPR045864">
    <property type="entry name" value="aa-tRNA-synth_II/BPL/LPL"/>
</dbReference>
<dbReference type="Pfam" id="PF00152">
    <property type="entry name" value="tRNA-synt_2"/>
    <property type="match status" value="1"/>
</dbReference>
<dbReference type="Proteomes" id="UP001221558">
    <property type="component" value="Chromosome"/>
</dbReference>
<evidence type="ECO:0000256" key="2">
    <source>
        <dbReference type="ARBA" id="ARBA00022598"/>
    </source>
</evidence>
<keyword evidence="12" id="KW-1185">Reference proteome</keyword>
<evidence type="ECO:0000259" key="10">
    <source>
        <dbReference type="PROSITE" id="PS50862"/>
    </source>
</evidence>